<organism evidence="1 2">
    <name type="scientific">Octopus vulgaris</name>
    <name type="common">Common octopus</name>
    <dbReference type="NCBI Taxonomy" id="6645"/>
    <lineage>
        <taxon>Eukaryota</taxon>
        <taxon>Metazoa</taxon>
        <taxon>Spiralia</taxon>
        <taxon>Lophotrochozoa</taxon>
        <taxon>Mollusca</taxon>
        <taxon>Cephalopoda</taxon>
        <taxon>Coleoidea</taxon>
        <taxon>Octopodiformes</taxon>
        <taxon>Octopoda</taxon>
        <taxon>Incirrata</taxon>
        <taxon>Octopodidae</taxon>
        <taxon>Octopus</taxon>
    </lineage>
</organism>
<evidence type="ECO:0000313" key="2">
    <source>
        <dbReference type="Proteomes" id="UP001162480"/>
    </source>
</evidence>
<dbReference type="EMBL" id="OX597821">
    <property type="protein sequence ID" value="CAI9726768.1"/>
    <property type="molecule type" value="Genomic_DNA"/>
</dbReference>
<reference evidence="1" key="1">
    <citation type="submission" date="2023-08" db="EMBL/GenBank/DDBJ databases">
        <authorList>
            <person name="Alioto T."/>
            <person name="Alioto T."/>
            <person name="Gomez Garrido J."/>
        </authorList>
    </citation>
    <scope>NUCLEOTIDE SEQUENCE</scope>
</reference>
<keyword evidence="2" id="KW-1185">Reference proteome</keyword>
<evidence type="ECO:0000313" key="1">
    <source>
        <dbReference type="EMBL" id="CAI9726768.1"/>
    </source>
</evidence>
<proteinExistence type="predicted"/>
<accession>A0AA36B2I3</accession>
<evidence type="ECO:0008006" key="3">
    <source>
        <dbReference type="Google" id="ProtNLM"/>
    </source>
</evidence>
<protein>
    <recommendedName>
        <fullName evidence="3">Craniofacial development protein 2-like</fullName>
    </recommendedName>
</protein>
<sequence length="291" mass="33716">MKIKLRPKVKYHSKESRVKKFNIEALQDPKTRVAFQQRLQVNLQNKTPNHLVEENWNQLKETIITACEETIGRKKRKHQDWFDDNDEALKELIDQKRKAFISSQNDPKSATKREYFKKCKAAVQRTTRTLKNQWWRHKSREIQQLADVNDTRGFFKATKEIYGPSTHGQAPLKSKDGATILKSNTEIGDRWREHFDDLLNHKATFDKSILDMIPKEAKDYSLAQIPSLEEVKIAITAIKNNKAAGSDGIPAEIYKLGEKTPLLEKRHVKARLALEKTYLNELATLGKRSLV</sequence>
<name>A0AA36B2I3_OCTVU</name>
<dbReference type="Proteomes" id="UP001162480">
    <property type="component" value="Chromosome 8"/>
</dbReference>
<gene>
    <name evidence="1" type="ORF">OCTVUL_1B022020</name>
</gene>
<dbReference type="AlphaFoldDB" id="A0AA36B2I3"/>